<accession>A0A521FJV7</accession>
<keyword evidence="3" id="KW-1185">Reference proteome</keyword>
<dbReference type="GO" id="GO:0006935">
    <property type="term" value="P:chemotaxis"/>
    <property type="evidence" value="ECO:0007669"/>
    <property type="project" value="InterPro"/>
</dbReference>
<dbReference type="SUPFAM" id="SSF52738">
    <property type="entry name" value="Methylesterase CheB, C-terminal domain"/>
    <property type="match status" value="1"/>
</dbReference>
<dbReference type="GO" id="GO:0008984">
    <property type="term" value="F:protein-glutamate methylesterase activity"/>
    <property type="evidence" value="ECO:0007669"/>
    <property type="project" value="InterPro"/>
</dbReference>
<sequence length="92" mass="10180">MKSNGSGKTKSSFPIIGMGGSAGSFHAFEKFFMHMPIRSGMAFVIIMHLDKSHVIDVARILQPITSMAIKEAHDGTARSYLYYPARKRHGHS</sequence>
<feature type="domain" description="CheB-type methylesterase" evidence="1">
    <location>
        <begin position="16"/>
        <end position="76"/>
    </location>
</feature>
<dbReference type="AlphaFoldDB" id="A0A521FJV7"/>
<proteinExistence type="predicted"/>
<dbReference type="EMBL" id="FXTN01000013">
    <property type="protein sequence ID" value="SMO96379.1"/>
    <property type="molecule type" value="Genomic_DNA"/>
</dbReference>
<dbReference type="InterPro" id="IPR035909">
    <property type="entry name" value="CheB_C"/>
</dbReference>
<dbReference type="Pfam" id="PF01339">
    <property type="entry name" value="CheB_methylest"/>
    <property type="match status" value="1"/>
</dbReference>
<organism evidence="2 3">
    <name type="scientific">Pedobacter westerhofensis</name>
    <dbReference type="NCBI Taxonomy" id="425512"/>
    <lineage>
        <taxon>Bacteria</taxon>
        <taxon>Pseudomonadati</taxon>
        <taxon>Bacteroidota</taxon>
        <taxon>Sphingobacteriia</taxon>
        <taxon>Sphingobacteriales</taxon>
        <taxon>Sphingobacteriaceae</taxon>
        <taxon>Pedobacter</taxon>
    </lineage>
</organism>
<dbReference type="Gene3D" id="3.40.50.180">
    <property type="entry name" value="Methylesterase CheB, C-terminal domain"/>
    <property type="match status" value="1"/>
</dbReference>
<evidence type="ECO:0000259" key="1">
    <source>
        <dbReference type="Pfam" id="PF01339"/>
    </source>
</evidence>
<evidence type="ECO:0000313" key="3">
    <source>
        <dbReference type="Proteomes" id="UP000320300"/>
    </source>
</evidence>
<dbReference type="Proteomes" id="UP000320300">
    <property type="component" value="Unassembled WGS sequence"/>
</dbReference>
<dbReference type="GO" id="GO:0000156">
    <property type="term" value="F:phosphorelay response regulator activity"/>
    <property type="evidence" value="ECO:0007669"/>
    <property type="project" value="InterPro"/>
</dbReference>
<evidence type="ECO:0000313" key="2">
    <source>
        <dbReference type="EMBL" id="SMO96379.1"/>
    </source>
</evidence>
<gene>
    <name evidence="2" type="ORF">SAMN06265348_11350</name>
</gene>
<dbReference type="GO" id="GO:0005737">
    <property type="term" value="C:cytoplasm"/>
    <property type="evidence" value="ECO:0007669"/>
    <property type="project" value="InterPro"/>
</dbReference>
<protein>
    <submittedName>
        <fullName evidence="2">CheB methylesterase</fullName>
    </submittedName>
</protein>
<reference evidence="2 3" key="1">
    <citation type="submission" date="2017-05" db="EMBL/GenBank/DDBJ databases">
        <authorList>
            <person name="Varghese N."/>
            <person name="Submissions S."/>
        </authorList>
    </citation>
    <scope>NUCLEOTIDE SEQUENCE [LARGE SCALE GENOMIC DNA]</scope>
    <source>
        <strain evidence="2 3">DSM 19036</strain>
    </source>
</reference>
<dbReference type="InterPro" id="IPR000673">
    <property type="entry name" value="Sig_transdc_resp-reg_Me-estase"/>
</dbReference>
<name>A0A521FJV7_9SPHI</name>